<dbReference type="InParanoid" id="G0R671"/>
<dbReference type="GeneID" id="14903096"/>
<dbReference type="Proteomes" id="UP000008983">
    <property type="component" value="Unassembled WGS sequence"/>
</dbReference>
<evidence type="ECO:0000313" key="1">
    <source>
        <dbReference type="EMBL" id="EGR27035.1"/>
    </source>
</evidence>
<keyword evidence="2" id="KW-1185">Reference proteome</keyword>
<dbReference type="RefSeq" id="XP_004023919.1">
    <property type="nucleotide sequence ID" value="XM_004023870.1"/>
</dbReference>
<proteinExistence type="predicted"/>
<dbReference type="EMBL" id="GL984390">
    <property type="protein sequence ID" value="EGR27035.1"/>
    <property type="molecule type" value="Genomic_DNA"/>
</dbReference>
<dbReference type="OrthoDB" id="308861at2759"/>
<dbReference type="STRING" id="857967.G0R671"/>
<sequence length="262" mass="31682">MSLCQFKINCGTKYHIDYWILPGINGYMTDQFYRQLLNHQSPKHFDKEFRLHIAKQFEKLNYLVEQGEELSPLSTKEAFSFGFEKFTDEVFALKSRLIFHILASKCKKGGEYIISIIQMLEKEQKLTYDCLFRIIKKKYGISEYKHIRKYFIEGTGVPHFQFTYQDSRKENMITINITQHTLQEEFFRYHNFVRNELEKQLDIQNEYMKFIEEETLSEIEEGSEDENIRRIKKQLNSIKEQKKFDKKIQEMVNQLCHKFQNQ</sequence>
<protein>
    <submittedName>
        <fullName evidence="1">Uncharacterized protein</fullName>
    </submittedName>
</protein>
<reference evidence="1 2" key="1">
    <citation type="submission" date="2011-07" db="EMBL/GenBank/DDBJ databases">
        <authorList>
            <person name="Coyne R."/>
            <person name="Brami D."/>
            <person name="Johnson J."/>
            <person name="Hostetler J."/>
            <person name="Hannick L."/>
            <person name="Clark T."/>
            <person name="Cassidy-Hanley D."/>
            <person name="Inman J."/>
        </authorList>
    </citation>
    <scope>NUCLEOTIDE SEQUENCE [LARGE SCALE GENOMIC DNA]</scope>
    <source>
        <strain evidence="1 2">G5</strain>
    </source>
</reference>
<organism evidence="1 2">
    <name type="scientific">Ichthyophthirius multifiliis</name>
    <name type="common">White spot disease agent</name>
    <name type="synonym">Ich</name>
    <dbReference type="NCBI Taxonomy" id="5932"/>
    <lineage>
        <taxon>Eukaryota</taxon>
        <taxon>Sar</taxon>
        <taxon>Alveolata</taxon>
        <taxon>Ciliophora</taxon>
        <taxon>Intramacronucleata</taxon>
        <taxon>Oligohymenophorea</taxon>
        <taxon>Hymenostomatida</taxon>
        <taxon>Ophryoglenina</taxon>
        <taxon>Ichthyophthirius</taxon>
    </lineage>
</organism>
<accession>G0R671</accession>
<gene>
    <name evidence="1" type="ORF">IMG5_202730</name>
</gene>
<name>G0R671_ICHMU</name>
<dbReference type="AlphaFoldDB" id="G0R671"/>
<evidence type="ECO:0000313" key="2">
    <source>
        <dbReference type="Proteomes" id="UP000008983"/>
    </source>
</evidence>